<keyword evidence="8" id="KW-1185">Reference proteome</keyword>
<keyword evidence="4 6" id="KW-0964">Secreted</keyword>
<keyword evidence="5" id="KW-0732">Signal</keyword>
<dbReference type="GO" id="GO:0005576">
    <property type="term" value="C:extracellular region"/>
    <property type="evidence" value="ECO:0007669"/>
    <property type="project" value="UniProtKB-SubCell"/>
</dbReference>
<evidence type="ECO:0000313" key="7">
    <source>
        <dbReference type="EMBL" id="CAI9768596.1"/>
    </source>
</evidence>
<evidence type="ECO:0000256" key="4">
    <source>
        <dbReference type="ARBA" id="ARBA00022525"/>
    </source>
</evidence>
<sequence length="205" mass="23420">MSAIRAEVLVQVMNHLDNGHCMNVHCQSKDDDLGLHLVEDGDDTTWSFDVNFWGTTLFYCDVQWDDSKWHHFDAYDAKRDYRRFETAAKFKGNYLKKVLESVTQVSDIDAVIEQADEAHRLFSGTKPVANLINLDSASSTSQMTPGERREQLKNEAALHASSLRVPCRSPWNAKMSAQELDANERQAFLSRGRRLARHFVFIIAN</sequence>
<dbReference type="Proteomes" id="UP000834106">
    <property type="component" value="Chromosome 9"/>
</dbReference>
<evidence type="ECO:0000256" key="3">
    <source>
        <dbReference type="ARBA" id="ARBA00022471"/>
    </source>
</evidence>
<evidence type="ECO:0000313" key="8">
    <source>
        <dbReference type="Proteomes" id="UP000834106"/>
    </source>
</evidence>
<protein>
    <recommendedName>
        <fullName evidence="6">S-protein homolog</fullName>
    </recommendedName>
</protein>
<comment type="subcellular location">
    <subcellularLocation>
        <location evidence="1 6">Secreted</location>
    </subcellularLocation>
</comment>
<organism evidence="7 8">
    <name type="scientific">Fraxinus pennsylvanica</name>
    <dbReference type="NCBI Taxonomy" id="56036"/>
    <lineage>
        <taxon>Eukaryota</taxon>
        <taxon>Viridiplantae</taxon>
        <taxon>Streptophyta</taxon>
        <taxon>Embryophyta</taxon>
        <taxon>Tracheophyta</taxon>
        <taxon>Spermatophyta</taxon>
        <taxon>Magnoliopsida</taxon>
        <taxon>eudicotyledons</taxon>
        <taxon>Gunneridae</taxon>
        <taxon>Pentapetalae</taxon>
        <taxon>asterids</taxon>
        <taxon>lamiids</taxon>
        <taxon>Lamiales</taxon>
        <taxon>Oleaceae</taxon>
        <taxon>Oleeae</taxon>
        <taxon>Fraxinus</taxon>
    </lineage>
</organism>
<gene>
    <name evidence="7" type="ORF">FPE_LOCUS16026</name>
</gene>
<keyword evidence="3 6" id="KW-0713">Self-incompatibility</keyword>
<dbReference type="PANTHER" id="PTHR31232:SF18">
    <property type="entry name" value="S-PROTEIN HOMOLOG"/>
    <property type="match status" value="1"/>
</dbReference>
<comment type="similarity">
    <text evidence="2 6">Belongs to the plant self-incompatibility (S1) protein family.</text>
</comment>
<name>A0AAD2DYL3_9LAMI</name>
<reference evidence="7" key="1">
    <citation type="submission" date="2023-05" db="EMBL/GenBank/DDBJ databases">
        <authorList>
            <person name="Huff M."/>
        </authorList>
    </citation>
    <scope>NUCLEOTIDE SEQUENCE</scope>
</reference>
<evidence type="ECO:0000256" key="6">
    <source>
        <dbReference type="RuleBase" id="RU367044"/>
    </source>
</evidence>
<dbReference type="InterPro" id="IPR010264">
    <property type="entry name" value="Self-incomp_S1"/>
</dbReference>
<dbReference type="GO" id="GO:0060320">
    <property type="term" value="P:rejection of self pollen"/>
    <property type="evidence" value="ECO:0007669"/>
    <property type="project" value="UniProtKB-KW"/>
</dbReference>
<evidence type="ECO:0000256" key="1">
    <source>
        <dbReference type="ARBA" id="ARBA00004613"/>
    </source>
</evidence>
<evidence type="ECO:0000256" key="2">
    <source>
        <dbReference type="ARBA" id="ARBA00005581"/>
    </source>
</evidence>
<dbReference type="EMBL" id="OU503044">
    <property type="protein sequence ID" value="CAI9768596.1"/>
    <property type="molecule type" value="Genomic_DNA"/>
</dbReference>
<dbReference type="AlphaFoldDB" id="A0AAD2DYL3"/>
<dbReference type="Pfam" id="PF05938">
    <property type="entry name" value="Self-incomp_S1"/>
    <property type="match status" value="1"/>
</dbReference>
<accession>A0AAD2DYL3</accession>
<dbReference type="PANTHER" id="PTHR31232">
    <property type="match status" value="1"/>
</dbReference>
<proteinExistence type="inferred from homology"/>
<evidence type="ECO:0000256" key="5">
    <source>
        <dbReference type="ARBA" id="ARBA00022729"/>
    </source>
</evidence>